<keyword evidence="2 4" id="KW-0863">Zinc-finger</keyword>
<sequence length="655" mass="75061">MERKWWWWEWRWRAAVAGGSTVAVGVGGGGWWWGRWWRLTVLGCGGGGGPDITLTLSASTSHDNVPTITSTPQIDQPSEYQLVLNTTTGGSEKWRRNVSIDYKPKIGQFFSTLKDGINFYGVYAAACGFDPRLYTQKRFHGGVIKSKLIVCNREGYRCDKQKVVLDSPEEIDANIKPYDPKKTKITRIGCPAMIKFRFNGNGYVVVQFRVDHHKRSVTFAATLLSHEDEQSFTWIFQKFLDAMGQREPQCIITDQDPAMKNVLPIVFRQAMHRFCMWHIMQKVPDKVGISISKDTDFVSRLSAIVWDSDLEPVQFEQKWSYYRDIFMGCLLRTTQRSESENSFFKRFENKHGTLVEFWLRFQSAMDQQRHSQRSLDRDSAHSLPQLATPLRFEAHASNVYTHTVFYEFQSEIKASLCSCSVIGFTLDNSLELIDIVDASVGKTYRVVYNGVNSDAECSCKLFERKGILCRHIVWVFSGKQLKKLPDKYILMRWSKNEQKVHLYDLHGQLIDDFDATDLRKKDMCSLWSEFYATIGVLKTLPTNHITELADTLKAFRVKLKPQVESLTKEQELEMLLGCRSSTEVNILPPSHSKNKGSGKRMISAKQQSVAKAEKPKRLCANCKQMVHHDKRNCPHPVVSHAPTTDVHDQCKPPVD</sequence>
<dbReference type="PANTHER" id="PTHR47718">
    <property type="entry name" value="OS01G0519700 PROTEIN"/>
    <property type="match status" value="1"/>
</dbReference>
<organism evidence="8 9">
    <name type="scientific">Saponaria officinalis</name>
    <name type="common">Common soapwort</name>
    <name type="synonym">Lychnis saponaria</name>
    <dbReference type="NCBI Taxonomy" id="3572"/>
    <lineage>
        <taxon>Eukaryota</taxon>
        <taxon>Viridiplantae</taxon>
        <taxon>Streptophyta</taxon>
        <taxon>Embryophyta</taxon>
        <taxon>Tracheophyta</taxon>
        <taxon>Spermatophyta</taxon>
        <taxon>Magnoliopsida</taxon>
        <taxon>eudicotyledons</taxon>
        <taxon>Gunneridae</taxon>
        <taxon>Pentapetalae</taxon>
        <taxon>Caryophyllales</taxon>
        <taxon>Caryophyllaceae</taxon>
        <taxon>Caryophylleae</taxon>
        <taxon>Saponaria</taxon>
    </lineage>
</organism>
<feature type="region of interest" description="Disordered" evidence="5">
    <location>
        <begin position="630"/>
        <end position="655"/>
    </location>
</feature>
<evidence type="ECO:0000256" key="1">
    <source>
        <dbReference type="ARBA" id="ARBA00022723"/>
    </source>
</evidence>
<dbReference type="SMART" id="SM00575">
    <property type="entry name" value="ZnF_PMZ"/>
    <property type="match status" value="1"/>
</dbReference>
<dbReference type="InterPro" id="IPR018289">
    <property type="entry name" value="MULE_transposase_dom"/>
</dbReference>
<feature type="transmembrane region" description="Helical" evidence="6">
    <location>
        <begin position="12"/>
        <end position="34"/>
    </location>
</feature>
<evidence type="ECO:0000256" key="5">
    <source>
        <dbReference type="SAM" id="MobiDB-lite"/>
    </source>
</evidence>
<evidence type="ECO:0000313" key="9">
    <source>
        <dbReference type="Proteomes" id="UP001443914"/>
    </source>
</evidence>
<reference evidence="8" key="1">
    <citation type="submission" date="2024-03" db="EMBL/GenBank/DDBJ databases">
        <title>WGS assembly of Saponaria officinalis var. Norfolk2.</title>
        <authorList>
            <person name="Jenkins J."/>
            <person name="Shu S."/>
            <person name="Grimwood J."/>
            <person name="Barry K."/>
            <person name="Goodstein D."/>
            <person name="Schmutz J."/>
            <person name="Leebens-Mack J."/>
            <person name="Osbourn A."/>
        </authorList>
    </citation>
    <scope>NUCLEOTIDE SEQUENCE [LARGE SCALE GENOMIC DNA]</scope>
    <source>
        <strain evidence="8">JIC</strain>
    </source>
</reference>
<comment type="caution">
    <text evidence="8">The sequence shown here is derived from an EMBL/GenBank/DDBJ whole genome shotgun (WGS) entry which is preliminary data.</text>
</comment>
<keyword evidence="6" id="KW-0812">Transmembrane</keyword>
<dbReference type="AlphaFoldDB" id="A0AAW1INS9"/>
<feature type="domain" description="SWIM-type" evidence="7">
    <location>
        <begin position="444"/>
        <end position="480"/>
    </location>
</feature>
<evidence type="ECO:0000313" key="8">
    <source>
        <dbReference type="EMBL" id="KAK9691289.1"/>
    </source>
</evidence>
<dbReference type="Pfam" id="PF10551">
    <property type="entry name" value="MULE"/>
    <property type="match status" value="1"/>
</dbReference>
<dbReference type="EMBL" id="JBDFQZ010000009">
    <property type="protein sequence ID" value="KAK9691289.1"/>
    <property type="molecule type" value="Genomic_DNA"/>
</dbReference>
<proteinExistence type="predicted"/>
<dbReference type="Proteomes" id="UP001443914">
    <property type="component" value="Unassembled WGS sequence"/>
</dbReference>
<evidence type="ECO:0000259" key="7">
    <source>
        <dbReference type="PROSITE" id="PS50966"/>
    </source>
</evidence>
<evidence type="ECO:0000256" key="4">
    <source>
        <dbReference type="PROSITE-ProRule" id="PRU00325"/>
    </source>
</evidence>
<keyword evidence="6" id="KW-0472">Membrane</keyword>
<keyword evidence="9" id="KW-1185">Reference proteome</keyword>
<dbReference type="InterPro" id="IPR007527">
    <property type="entry name" value="Znf_SWIM"/>
</dbReference>
<name>A0AAW1INS9_SAPOF</name>
<feature type="compositionally biased region" description="Basic and acidic residues" evidence="5">
    <location>
        <begin position="645"/>
        <end position="655"/>
    </location>
</feature>
<evidence type="ECO:0000256" key="3">
    <source>
        <dbReference type="ARBA" id="ARBA00022833"/>
    </source>
</evidence>
<dbReference type="PANTHER" id="PTHR47718:SF18">
    <property type="entry name" value="PROTEIN FAR1-RELATED SEQUENCE 5-LIKE"/>
    <property type="match status" value="1"/>
</dbReference>
<dbReference type="PROSITE" id="PS50966">
    <property type="entry name" value="ZF_SWIM"/>
    <property type="match status" value="1"/>
</dbReference>
<keyword evidence="3" id="KW-0862">Zinc</keyword>
<keyword evidence="6" id="KW-1133">Transmembrane helix</keyword>
<keyword evidence="1" id="KW-0479">Metal-binding</keyword>
<dbReference type="Pfam" id="PF04434">
    <property type="entry name" value="SWIM"/>
    <property type="match status" value="1"/>
</dbReference>
<accession>A0AAW1INS9</accession>
<dbReference type="GO" id="GO:0008270">
    <property type="term" value="F:zinc ion binding"/>
    <property type="evidence" value="ECO:0007669"/>
    <property type="project" value="UniProtKB-KW"/>
</dbReference>
<dbReference type="InterPro" id="IPR006564">
    <property type="entry name" value="Znf_PMZ"/>
</dbReference>
<protein>
    <recommendedName>
        <fullName evidence="7">SWIM-type domain-containing protein</fullName>
    </recommendedName>
</protein>
<evidence type="ECO:0000256" key="2">
    <source>
        <dbReference type="ARBA" id="ARBA00022771"/>
    </source>
</evidence>
<gene>
    <name evidence="8" type="ORF">RND81_09G187400</name>
</gene>
<evidence type="ECO:0000256" key="6">
    <source>
        <dbReference type="SAM" id="Phobius"/>
    </source>
</evidence>